<evidence type="ECO:0000256" key="1">
    <source>
        <dbReference type="SAM" id="Phobius"/>
    </source>
</evidence>
<keyword evidence="3" id="KW-1185">Reference proteome</keyword>
<dbReference type="Proteomes" id="UP000219482">
    <property type="component" value="Unassembled WGS sequence"/>
</dbReference>
<evidence type="ECO:0000313" key="3">
    <source>
        <dbReference type="Proteomes" id="UP000219482"/>
    </source>
</evidence>
<organism evidence="2 3">
    <name type="scientific">Blastococcus haudaquaticus</name>
    <dbReference type="NCBI Taxonomy" id="1938745"/>
    <lineage>
        <taxon>Bacteria</taxon>
        <taxon>Bacillati</taxon>
        <taxon>Actinomycetota</taxon>
        <taxon>Actinomycetes</taxon>
        <taxon>Geodermatophilales</taxon>
        <taxon>Geodermatophilaceae</taxon>
        <taxon>Blastococcus</taxon>
    </lineage>
</organism>
<sequence>MDVDERRTRARALLPAAGRGVLAGVAGVAVMTAVEKVEQTITHRPDSYVPARTLLTLLGRHPSDGDRPVVWNHAMHWGTGAALGALRGIWAAVGLRGPQAQFAHTVVRLATDQTLENVTGVGAPPATWPRQELVVDVLHKAIYSVVTGIVAERIVAPRLVSRRGTTSH</sequence>
<keyword evidence="1" id="KW-0472">Membrane</keyword>
<proteinExistence type="predicted"/>
<name>A0A286GRB2_9ACTN</name>
<reference evidence="3" key="1">
    <citation type="submission" date="2017-09" db="EMBL/GenBank/DDBJ databases">
        <authorList>
            <person name="Varghese N."/>
            <person name="Submissions S."/>
        </authorList>
    </citation>
    <scope>NUCLEOTIDE SEQUENCE [LARGE SCALE GENOMIC DNA]</scope>
    <source>
        <strain evidence="3">DSM 44270</strain>
    </source>
</reference>
<keyword evidence="1" id="KW-1133">Transmembrane helix</keyword>
<dbReference type="EMBL" id="OCNK01000002">
    <property type="protein sequence ID" value="SOD98095.1"/>
    <property type="molecule type" value="Genomic_DNA"/>
</dbReference>
<keyword evidence="1" id="KW-0812">Transmembrane</keyword>
<protein>
    <recommendedName>
        <fullName evidence="4">DUF1440 domain-containing protein</fullName>
    </recommendedName>
</protein>
<feature type="transmembrane region" description="Helical" evidence="1">
    <location>
        <begin position="12"/>
        <end position="34"/>
    </location>
</feature>
<gene>
    <name evidence="2" type="ORF">SAMN06272739_1725</name>
</gene>
<accession>A0A286GRB2</accession>
<evidence type="ECO:0008006" key="4">
    <source>
        <dbReference type="Google" id="ProtNLM"/>
    </source>
</evidence>
<dbReference type="AlphaFoldDB" id="A0A286GRB2"/>
<evidence type="ECO:0000313" key="2">
    <source>
        <dbReference type="EMBL" id="SOD98095.1"/>
    </source>
</evidence>